<dbReference type="KEGG" id="pbs:Plabr_4437"/>
<dbReference type="RefSeq" id="WP_013630714.1">
    <property type="nucleotide sequence ID" value="NC_015174.1"/>
</dbReference>
<dbReference type="STRING" id="756272.Plabr_4437"/>
<gene>
    <name evidence="1" type="ordered locus">Plabr_4437</name>
</gene>
<dbReference type="EMBL" id="CP002546">
    <property type="protein sequence ID" value="ADY62009.1"/>
    <property type="molecule type" value="Genomic_DNA"/>
</dbReference>
<dbReference type="Proteomes" id="UP000006860">
    <property type="component" value="Chromosome"/>
</dbReference>
<name>F0SLA3_RUBBR</name>
<proteinExistence type="predicted"/>
<keyword evidence="2" id="KW-1185">Reference proteome</keyword>
<organism evidence="1 2">
    <name type="scientific">Rubinisphaera brasiliensis (strain ATCC 49424 / DSM 5305 / JCM 21570 / IAM 15109 / NBRC 103401 / IFAM 1448)</name>
    <name type="common">Planctomyces brasiliensis</name>
    <dbReference type="NCBI Taxonomy" id="756272"/>
    <lineage>
        <taxon>Bacteria</taxon>
        <taxon>Pseudomonadati</taxon>
        <taxon>Planctomycetota</taxon>
        <taxon>Planctomycetia</taxon>
        <taxon>Planctomycetales</taxon>
        <taxon>Planctomycetaceae</taxon>
        <taxon>Rubinisphaera</taxon>
    </lineage>
</organism>
<evidence type="ECO:0008006" key="3">
    <source>
        <dbReference type="Google" id="ProtNLM"/>
    </source>
</evidence>
<dbReference type="HOGENOM" id="CLU_1282434_0_0_0"/>
<accession>F0SLA3</accession>
<protein>
    <recommendedName>
        <fullName evidence="3">FHA domain-containing protein</fullName>
    </recommendedName>
</protein>
<dbReference type="AlphaFoldDB" id="F0SLA3"/>
<evidence type="ECO:0000313" key="1">
    <source>
        <dbReference type="EMBL" id="ADY62009.1"/>
    </source>
</evidence>
<evidence type="ECO:0000313" key="2">
    <source>
        <dbReference type="Proteomes" id="UP000006860"/>
    </source>
</evidence>
<dbReference type="OrthoDB" id="260494at2"/>
<reference evidence="2" key="1">
    <citation type="submission" date="2011-02" db="EMBL/GenBank/DDBJ databases">
        <title>The complete genome of Planctomyces brasiliensis DSM 5305.</title>
        <authorList>
            <person name="Lucas S."/>
            <person name="Copeland A."/>
            <person name="Lapidus A."/>
            <person name="Bruce D."/>
            <person name="Goodwin L."/>
            <person name="Pitluck S."/>
            <person name="Kyrpides N."/>
            <person name="Mavromatis K."/>
            <person name="Pagani I."/>
            <person name="Ivanova N."/>
            <person name="Ovchinnikova G."/>
            <person name="Lu M."/>
            <person name="Detter J.C."/>
            <person name="Han C."/>
            <person name="Land M."/>
            <person name="Hauser L."/>
            <person name="Markowitz V."/>
            <person name="Cheng J.-F."/>
            <person name="Hugenholtz P."/>
            <person name="Woyke T."/>
            <person name="Wu D."/>
            <person name="Tindall B."/>
            <person name="Pomrenke H.G."/>
            <person name="Brambilla E."/>
            <person name="Klenk H.-P."/>
            <person name="Eisen J.A."/>
        </authorList>
    </citation>
    <scope>NUCLEOTIDE SEQUENCE [LARGE SCALE GENOMIC DNA]</scope>
    <source>
        <strain evidence="2">ATCC 49424 / DSM 5305 / JCM 21570 / NBRC 103401 / IFAM 1448</strain>
    </source>
</reference>
<sequence length="215" mass="23721">MSETTQAIETSYLLRIDRVGSFQIVTGPRVTLGGPQSGATPETIQILGPLSRQHAEIRRGGNGYRIEPVRGAVRLAADSISETQHQGRLLAGETQCRLKTAYELAGGIQCRLTVPSPLCHSARLQIDPMDRLRKPVDGIVLMDRLLVLGPGVQSHICCRHWSRSGVLVYQQGEFLFRSPIGLDGAGEGEKIDLQLPQRRYVHIDEIGFYLEPLSE</sequence>
<dbReference type="eggNOG" id="COG1716">
    <property type="taxonomic scope" value="Bacteria"/>
</dbReference>